<dbReference type="EMBL" id="JAKRRX010000048">
    <property type="protein sequence ID" value="MCW8334178.1"/>
    <property type="molecule type" value="Genomic_DNA"/>
</dbReference>
<evidence type="ECO:0000256" key="1">
    <source>
        <dbReference type="SAM" id="Phobius"/>
    </source>
</evidence>
<proteinExistence type="predicted"/>
<keyword evidence="1" id="KW-0812">Transmembrane</keyword>
<reference evidence="3" key="1">
    <citation type="submission" date="2022-02" db="EMBL/GenBank/DDBJ databases">
        <title>Vibrio sp. nov., a new bacterium isolated from Bohai sea, China.</title>
        <authorList>
            <person name="Yuan Y."/>
        </authorList>
    </citation>
    <scope>NUCLEOTIDE SEQUENCE</scope>
    <source>
        <strain evidence="3">DBSS07</strain>
    </source>
</reference>
<evidence type="ECO:0000259" key="2">
    <source>
        <dbReference type="Pfam" id="PF07811"/>
    </source>
</evidence>
<dbReference type="RefSeq" id="WP_252031491.1">
    <property type="nucleotide sequence ID" value="NZ_JAKRRX010000048.1"/>
</dbReference>
<sequence length="143" mass="15257">MIRKKQQGLAAVELVIGLPALMLLLVGVVEIARIFVEMNTLNKAVRVGARYASTVSDASGCGPIIGEEGNIKQLVVYGTLSDSTDAILSDWETTDVSVSCENNLFVTVSADYTFSPIFADTIPSTEISLAIPMNASTVMRISQ</sequence>
<feature type="transmembrane region" description="Helical" evidence="1">
    <location>
        <begin position="12"/>
        <end position="36"/>
    </location>
</feature>
<name>A0A9X3CE98_9VIBR</name>
<accession>A0A9X3CE98</accession>
<dbReference type="Proteomes" id="UP001155586">
    <property type="component" value="Unassembled WGS sequence"/>
</dbReference>
<protein>
    <submittedName>
        <fullName evidence="3">Pilus assembly protein</fullName>
    </submittedName>
</protein>
<keyword evidence="1" id="KW-0472">Membrane</keyword>
<dbReference type="Pfam" id="PF07811">
    <property type="entry name" value="TadE"/>
    <property type="match status" value="1"/>
</dbReference>
<organism evidence="3 4">
    <name type="scientific">Vibrio paucivorans</name>
    <dbReference type="NCBI Taxonomy" id="2829489"/>
    <lineage>
        <taxon>Bacteria</taxon>
        <taxon>Pseudomonadati</taxon>
        <taxon>Pseudomonadota</taxon>
        <taxon>Gammaproteobacteria</taxon>
        <taxon>Vibrionales</taxon>
        <taxon>Vibrionaceae</taxon>
        <taxon>Vibrio</taxon>
    </lineage>
</organism>
<keyword evidence="4" id="KW-1185">Reference proteome</keyword>
<keyword evidence="1" id="KW-1133">Transmembrane helix</keyword>
<comment type="caution">
    <text evidence="3">The sequence shown here is derived from an EMBL/GenBank/DDBJ whole genome shotgun (WGS) entry which is preliminary data.</text>
</comment>
<evidence type="ECO:0000313" key="4">
    <source>
        <dbReference type="Proteomes" id="UP001155586"/>
    </source>
</evidence>
<dbReference type="AlphaFoldDB" id="A0A9X3CE98"/>
<gene>
    <name evidence="3" type="ORF">MD483_10115</name>
</gene>
<dbReference type="InterPro" id="IPR012495">
    <property type="entry name" value="TadE-like_dom"/>
</dbReference>
<feature type="domain" description="TadE-like" evidence="2">
    <location>
        <begin position="8"/>
        <end position="50"/>
    </location>
</feature>
<evidence type="ECO:0000313" key="3">
    <source>
        <dbReference type="EMBL" id="MCW8334178.1"/>
    </source>
</evidence>